<comment type="caution">
    <text evidence="1">The sequence shown here is derived from an EMBL/GenBank/DDBJ whole genome shotgun (WGS) entry which is preliminary data.</text>
</comment>
<reference evidence="1" key="1">
    <citation type="submission" date="2023-06" db="EMBL/GenBank/DDBJ databases">
        <title>Male Hemibagrus guttatus genome.</title>
        <authorList>
            <person name="Bian C."/>
        </authorList>
    </citation>
    <scope>NUCLEOTIDE SEQUENCE</scope>
    <source>
        <strain evidence="1">Male_cb2023</strain>
        <tissue evidence="1">Muscle</tissue>
    </source>
</reference>
<keyword evidence="2" id="KW-1185">Reference proteome</keyword>
<name>A0AAE0PSH9_9TELE</name>
<evidence type="ECO:0000313" key="1">
    <source>
        <dbReference type="EMBL" id="KAK3506453.1"/>
    </source>
</evidence>
<gene>
    <name evidence="1" type="ORF">QTP70_000620</name>
</gene>
<accession>A0AAE0PSH9</accession>
<dbReference type="EMBL" id="JAUCMX010000030">
    <property type="protein sequence ID" value="KAK3506453.1"/>
    <property type="molecule type" value="Genomic_DNA"/>
</dbReference>
<evidence type="ECO:0000313" key="2">
    <source>
        <dbReference type="Proteomes" id="UP001274896"/>
    </source>
</evidence>
<protein>
    <submittedName>
        <fullName evidence="1">Uncharacterized protein</fullName>
    </submittedName>
</protein>
<organism evidence="1 2">
    <name type="scientific">Hemibagrus guttatus</name>
    <dbReference type="NCBI Taxonomy" id="175788"/>
    <lineage>
        <taxon>Eukaryota</taxon>
        <taxon>Metazoa</taxon>
        <taxon>Chordata</taxon>
        <taxon>Craniata</taxon>
        <taxon>Vertebrata</taxon>
        <taxon>Euteleostomi</taxon>
        <taxon>Actinopterygii</taxon>
        <taxon>Neopterygii</taxon>
        <taxon>Teleostei</taxon>
        <taxon>Ostariophysi</taxon>
        <taxon>Siluriformes</taxon>
        <taxon>Bagridae</taxon>
        <taxon>Hemibagrus</taxon>
    </lineage>
</organism>
<dbReference type="AlphaFoldDB" id="A0AAE0PSH9"/>
<dbReference type="Proteomes" id="UP001274896">
    <property type="component" value="Unassembled WGS sequence"/>
</dbReference>
<proteinExistence type="predicted"/>
<sequence>MTAHQLKLNPSKTELLIIPGLVKVAVRSALLVSGVSLNLGNDIAGNKMYSLPEVVSDPVNNTPDVAAQSWDKVEPRNLNNSTVATVLSIMMRGVMLEGSS</sequence>